<gene>
    <name evidence="3" type="ORF">EDS130_LOCUS23759</name>
</gene>
<protein>
    <recommendedName>
        <fullName evidence="2">AB hydrolase-1 domain-containing protein</fullName>
    </recommendedName>
</protein>
<dbReference type="InterPro" id="IPR029058">
    <property type="entry name" value="AB_hydrolase_fold"/>
</dbReference>
<dbReference type="PANTHER" id="PTHR37471:SF1">
    <property type="entry name" value="AB HYDROLASE-1 DOMAIN-CONTAINING PROTEIN"/>
    <property type="match status" value="1"/>
</dbReference>
<dbReference type="SUPFAM" id="SSF53474">
    <property type="entry name" value="alpha/beta-Hydrolases"/>
    <property type="match status" value="1"/>
</dbReference>
<dbReference type="Gene3D" id="3.40.50.1820">
    <property type="entry name" value="alpha/beta hydrolase"/>
    <property type="match status" value="1"/>
</dbReference>
<organism evidence="3 4">
    <name type="scientific">Adineta ricciae</name>
    <name type="common">Rotifer</name>
    <dbReference type="NCBI Taxonomy" id="249248"/>
    <lineage>
        <taxon>Eukaryota</taxon>
        <taxon>Metazoa</taxon>
        <taxon>Spiralia</taxon>
        <taxon>Gnathifera</taxon>
        <taxon>Rotifera</taxon>
        <taxon>Eurotatoria</taxon>
        <taxon>Bdelloidea</taxon>
        <taxon>Adinetida</taxon>
        <taxon>Adinetidae</taxon>
        <taxon>Adineta</taxon>
    </lineage>
</organism>
<reference evidence="3" key="1">
    <citation type="submission" date="2021-02" db="EMBL/GenBank/DDBJ databases">
        <authorList>
            <person name="Nowell W R."/>
        </authorList>
    </citation>
    <scope>NUCLEOTIDE SEQUENCE</scope>
</reference>
<dbReference type="OrthoDB" id="6431331at2759"/>
<evidence type="ECO:0000313" key="3">
    <source>
        <dbReference type="EMBL" id="CAF1172306.1"/>
    </source>
</evidence>
<evidence type="ECO:0000259" key="2">
    <source>
        <dbReference type="Pfam" id="PF00561"/>
    </source>
</evidence>
<sequence>MAREIRFINRTLSDGLLQIFRSSPFLGILSFLIVIIISSVIPLSFLWLIQYFLFDSAFITIQSSCLRNLLTIWSIAEVGFLIYQCYLYRKIQHPTQPPSITSSERDQLVSYALRNIKDVSRTLSKWFMDCPFEDIDRESIAGWLAFAFYSKYLNDLTESEYNEIDCFIEKVQEQTQMKAATEKSSRKIFYMRHILDPVRVIFRPLAFYFVTDTIVNGILAKWNLSLRGYRFVQVGHLQFWTFCQEGNENEEPIIFFHGIGVGLLTYQPFISTLHKKFANNRRIILISMRCVSMRYPSLQDIPNMSETSESIKQIFDHYRIKKAVFIGHSYGTACLSWVVQKCPELISRVIFVDPICFALFEPYVVYNFVYRTPYKLGHFYLYYFVCREMGISYVVSRHFWWTQNNLYVEQIKSCANGKLPTYVLLSERDCIVNSDLVRDYLTDNQIEYYWAPKLSHGDFMHDKASWKKICEWIS</sequence>
<accession>A0A814UCR5</accession>
<comment type="caution">
    <text evidence="3">The sequence shown here is derived from an EMBL/GenBank/DDBJ whole genome shotgun (WGS) entry which is preliminary data.</text>
</comment>
<keyword evidence="1" id="KW-1133">Transmembrane helix</keyword>
<dbReference type="InterPro" id="IPR000073">
    <property type="entry name" value="AB_hydrolase_1"/>
</dbReference>
<dbReference type="Pfam" id="PF00561">
    <property type="entry name" value="Abhydrolase_1"/>
    <property type="match status" value="1"/>
</dbReference>
<dbReference type="Proteomes" id="UP000663852">
    <property type="component" value="Unassembled WGS sequence"/>
</dbReference>
<proteinExistence type="predicted"/>
<name>A0A814UCR5_ADIRI</name>
<keyword evidence="1" id="KW-0812">Transmembrane</keyword>
<evidence type="ECO:0000313" key="4">
    <source>
        <dbReference type="Proteomes" id="UP000663852"/>
    </source>
</evidence>
<feature type="domain" description="AB hydrolase-1" evidence="2">
    <location>
        <begin position="252"/>
        <end position="354"/>
    </location>
</feature>
<dbReference type="EMBL" id="CAJNOJ010000131">
    <property type="protein sequence ID" value="CAF1172306.1"/>
    <property type="molecule type" value="Genomic_DNA"/>
</dbReference>
<feature type="transmembrane region" description="Helical" evidence="1">
    <location>
        <begin position="25"/>
        <end position="49"/>
    </location>
</feature>
<evidence type="ECO:0000256" key="1">
    <source>
        <dbReference type="SAM" id="Phobius"/>
    </source>
</evidence>
<keyword evidence="1" id="KW-0472">Membrane</keyword>
<dbReference type="AlphaFoldDB" id="A0A814UCR5"/>
<dbReference type="PANTHER" id="PTHR37471">
    <property type="entry name" value="UNNAMED PRODUCT"/>
    <property type="match status" value="1"/>
</dbReference>